<evidence type="ECO:0000256" key="2">
    <source>
        <dbReference type="ARBA" id="ARBA00022448"/>
    </source>
</evidence>
<evidence type="ECO:0000256" key="4">
    <source>
        <dbReference type="ARBA" id="ARBA00022840"/>
    </source>
</evidence>
<dbReference type="InterPro" id="IPR027417">
    <property type="entry name" value="P-loop_NTPase"/>
</dbReference>
<accession>A0A3N0IUM1</accession>
<dbReference type="InterPro" id="IPR003593">
    <property type="entry name" value="AAA+_ATPase"/>
</dbReference>
<evidence type="ECO:0000259" key="6">
    <source>
        <dbReference type="PROSITE" id="PS50893"/>
    </source>
</evidence>
<keyword evidence="3" id="KW-0547">Nucleotide-binding</keyword>
<evidence type="ECO:0000313" key="8">
    <source>
        <dbReference type="EMBL" id="RNM40653.1"/>
    </source>
</evidence>
<dbReference type="InterPro" id="IPR017871">
    <property type="entry name" value="ABC_transporter-like_CS"/>
</dbReference>
<reference evidence="8" key="3">
    <citation type="journal article" date="2019" name="Microbiol. Resour. Announc.">
        <title>Draft Genome Sequences of Type Strains of Gordonibacter faecihominis, Paraeggerthella hongkongensis, Parvibacter caecicola,Slackia equolifaciens, Slackia faecicanis, and Slackia isoflavoniconvertens.</title>
        <authorList>
            <person name="Danylec N."/>
            <person name="Stoll D.A."/>
            <person name="Dotsch A."/>
            <person name="Huch M."/>
        </authorList>
    </citation>
    <scope>NUCLEOTIDE SEQUENCE</scope>
    <source>
        <strain evidence="8">DSM 16107</strain>
    </source>
</reference>
<reference evidence="7 9" key="1">
    <citation type="journal article" date="2018" name="Elife">
        <title>Discovery and characterization of a prevalent human gut bacterial enzyme sufficient for the inactivation of a family of plant toxins.</title>
        <authorList>
            <person name="Koppel N."/>
            <person name="Bisanz J.E."/>
            <person name="Pandelia M.E."/>
            <person name="Turnbaugh P.J."/>
            <person name="Balskus E.P."/>
        </authorList>
    </citation>
    <scope>NUCLEOTIDE SEQUENCE [LARGE SCALE GENOMIC DNA]</scope>
    <source>
        <strain evidence="7 9">DSM 16107</strain>
    </source>
</reference>
<evidence type="ECO:0000256" key="1">
    <source>
        <dbReference type="ARBA" id="ARBA00005417"/>
    </source>
</evidence>
<dbReference type="SMART" id="SM00382">
    <property type="entry name" value="AAA"/>
    <property type="match status" value="1"/>
</dbReference>
<organism evidence="8 10">
    <name type="scientific">Eggerthella sinensis</name>
    <dbReference type="NCBI Taxonomy" id="242230"/>
    <lineage>
        <taxon>Bacteria</taxon>
        <taxon>Bacillati</taxon>
        <taxon>Actinomycetota</taxon>
        <taxon>Coriobacteriia</taxon>
        <taxon>Eggerthellales</taxon>
        <taxon>Eggerthellaceae</taxon>
        <taxon>Eggerthella</taxon>
    </lineage>
</organism>
<protein>
    <submittedName>
        <fullName evidence="8">Bacitracin ABC transporter ATP-binding protein</fullName>
    </submittedName>
</protein>
<dbReference type="PANTHER" id="PTHR43335">
    <property type="entry name" value="ABC TRANSPORTER, ATP-BINDING PROTEIN"/>
    <property type="match status" value="1"/>
</dbReference>
<dbReference type="Gene3D" id="3.40.50.300">
    <property type="entry name" value="P-loop containing nucleotide triphosphate hydrolases"/>
    <property type="match status" value="1"/>
</dbReference>
<dbReference type="PANTHER" id="PTHR43335:SF8">
    <property type="entry name" value="ABC TRANSPORTER, ATP-BINDING PROTEIN"/>
    <property type="match status" value="1"/>
</dbReference>
<dbReference type="EMBL" id="PPTT01000058">
    <property type="protein sequence ID" value="RDB62095.1"/>
    <property type="molecule type" value="Genomic_DNA"/>
</dbReference>
<dbReference type="Pfam" id="PF00005">
    <property type="entry name" value="ABC_tran"/>
    <property type="match status" value="1"/>
</dbReference>
<evidence type="ECO:0000313" key="10">
    <source>
        <dbReference type="Proteomes" id="UP000270112"/>
    </source>
</evidence>
<reference evidence="10" key="2">
    <citation type="submission" date="2018-05" db="EMBL/GenBank/DDBJ databases">
        <title>Genome Sequencing of selected type strains of the family Eggerthellaceae.</title>
        <authorList>
            <person name="Danylec N."/>
            <person name="Stoll D.A."/>
            <person name="Doetsch A."/>
            <person name="Huch M."/>
        </authorList>
    </citation>
    <scope>NUCLEOTIDE SEQUENCE [LARGE SCALE GENOMIC DNA]</scope>
    <source>
        <strain evidence="10">DSM 16107</strain>
    </source>
</reference>
<evidence type="ECO:0000313" key="7">
    <source>
        <dbReference type="EMBL" id="RDB62095.1"/>
    </source>
</evidence>
<keyword evidence="4 8" id="KW-0067">ATP-binding</keyword>
<proteinExistence type="inferred from homology"/>
<dbReference type="PROSITE" id="PS50893">
    <property type="entry name" value="ABC_TRANSPORTER_2"/>
    <property type="match status" value="1"/>
</dbReference>
<evidence type="ECO:0000256" key="5">
    <source>
        <dbReference type="SAM" id="MobiDB-lite"/>
    </source>
</evidence>
<gene>
    <name evidence="7" type="ORF">C1876_17285</name>
    <name evidence="8" type="ORF">DMP09_13370</name>
</gene>
<comment type="caution">
    <text evidence="8">The sequence shown here is derived from an EMBL/GenBank/DDBJ whole genome shotgun (WGS) entry which is preliminary data.</text>
</comment>
<dbReference type="EMBL" id="QICC01000070">
    <property type="protein sequence ID" value="RNM40653.1"/>
    <property type="molecule type" value="Genomic_DNA"/>
</dbReference>
<name>A0A3N0IUM1_9ACTN</name>
<dbReference type="GO" id="GO:0005524">
    <property type="term" value="F:ATP binding"/>
    <property type="evidence" value="ECO:0007669"/>
    <property type="project" value="UniProtKB-KW"/>
</dbReference>
<evidence type="ECO:0000313" key="9">
    <source>
        <dbReference type="Proteomes" id="UP000253817"/>
    </source>
</evidence>
<dbReference type="PROSITE" id="PS00211">
    <property type="entry name" value="ABC_TRANSPORTER_1"/>
    <property type="match status" value="1"/>
</dbReference>
<feature type="region of interest" description="Disordered" evidence="5">
    <location>
        <begin position="61"/>
        <end position="83"/>
    </location>
</feature>
<dbReference type="GO" id="GO:0016887">
    <property type="term" value="F:ATP hydrolysis activity"/>
    <property type="evidence" value="ECO:0007669"/>
    <property type="project" value="InterPro"/>
</dbReference>
<keyword evidence="2" id="KW-0813">Transport</keyword>
<sequence>METNVIELSGISKAYRRHVVLGPLDLSIRKGEIYGLVGENGAGKSTLIRIMTGLTHPSTGSVSLFGRTSPRESNQQRARTGYLPDGSALYPSMSAHDNLEIRRTEWGISDKKCIERALVEVGLSDVGRKKVRSYSLGMKRRLDLAVALLGEPELLILDEPTNGLDPTGIIETRELLKRLNRERGVTIIASSHILTELHEMATQYVFLSRGKLVKNMSATELDRCDNGNLEACYAKIVSAGAPR</sequence>
<dbReference type="SUPFAM" id="SSF52540">
    <property type="entry name" value="P-loop containing nucleoside triphosphate hydrolases"/>
    <property type="match status" value="1"/>
</dbReference>
<dbReference type="AlphaFoldDB" id="A0A3N0IUM1"/>
<keyword evidence="9" id="KW-1185">Reference proteome</keyword>
<dbReference type="Proteomes" id="UP000253817">
    <property type="component" value="Unassembled WGS sequence"/>
</dbReference>
<dbReference type="OrthoDB" id="3177347at2"/>
<dbReference type="Proteomes" id="UP000270112">
    <property type="component" value="Unassembled WGS sequence"/>
</dbReference>
<evidence type="ECO:0000256" key="3">
    <source>
        <dbReference type="ARBA" id="ARBA00022741"/>
    </source>
</evidence>
<dbReference type="RefSeq" id="WP_114547959.1">
    <property type="nucleotide sequence ID" value="NZ_CALJMG010000066.1"/>
</dbReference>
<comment type="similarity">
    <text evidence="1">Belongs to the ABC transporter superfamily.</text>
</comment>
<feature type="domain" description="ABC transporter" evidence="6">
    <location>
        <begin position="6"/>
        <end position="234"/>
    </location>
</feature>
<dbReference type="InterPro" id="IPR003439">
    <property type="entry name" value="ABC_transporter-like_ATP-bd"/>
</dbReference>